<protein>
    <submittedName>
        <fullName evidence="1">Uncharacterized protein</fullName>
    </submittedName>
</protein>
<reference evidence="1 2" key="1">
    <citation type="submission" date="2018-04" db="EMBL/GenBank/DDBJ databases">
        <title>Genomic Encyclopedia of Archaeal and Bacterial Type Strains, Phase II (KMG-II): from individual species to whole genera.</title>
        <authorList>
            <person name="Goeker M."/>
        </authorList>
    </citation>
    <scope>NUCLEOTIDE SEQUENCE [LARGE SCALE GENOMIC DNA]</scope>
    <source>
        <strain evidence="1 2">DSM 100977</strain>
    </source>
</reference>
<keyword evidence="2" id="KW-1185">Reference proteome</keyword>
<organism evidence="1 2">
    <name type="scientific">Litoreibacter ponti</name>
    <dbReference type="NCBI Taxonomy" id="1510457"/>
    <lineage>
        <taxon>Bacteria</taxon>
        <taxon>Pseudomonadati</taxon>
        <taxon>Pseudomonadota</taxon>
        <taxon>Alphaproteobacteria</taxon>
        <taxon>Rhodobacterales</taxon>
        <taxon>Roseobacteraceae</taxon>
        <taxon>Litoreibacter</taxon>
    </lineage>
</organism>
<evidence type="ECO:0000313" key="1">
    <source>
        <dbReference type="EMBL" id="PTX54654.1"/>
    </source>
</evidence>
<dbReference type="Proteomes" id="UP000243978">
    <property type="component" value="Unassembled WGS sequence"/>
</dbReference>
<dbReference type="EMBL" id="QBKS01000002">
    <property type="protein sequence ID" value="PTX54654.1"/>
    <property type="molecule type" value="Genomic_DNA"/>
</dbReference>
<gene>
    <name evidence="1" type="ORF">C8N43_3471</name>
</gene>
<sequence>MTKMTDVRIWIHPKPIAKIPVIPIARPMGIFWLRTTGQPIRVSTIHCRTERIAKILASKLAENSSIIDDRCSGGMNSASAGMTLVSPPPMSRAANRPKHTQNAMLATTSRGKIWIAPKSAAIHAANSARSDRVIQSGIRNILRSHRTIAPHNAPSGRATMSGKLFMPLDPSLPRRTEDCGARPTSRRNLSLSIYGAGVCEPSAWRSGAYRRLSWGARPR</sequence>
<dbReference type="AlphaFoldDB" id="A0A2T6BF20"/>
<accession>A0A2T6BF20</accession>
<name>A0A2T6BF20_9RHOB</name>
<evidence type="ECO:0000313" key="2">
    <source>
        <dbReference type="Proteomes" id="UP000243978"/>
    </source>
</evidence>
<proteinExistence type="predicted"/>
<comment type="caution">
    <text evidence="1">The sequence shown here is derived from an EMBL/GenBank/DDBJ whole genome shotgun (WGS) entry which is preliminary data.</text>
</comment>